<organism evidence="3 4">
    <name type="scientific">Gryllotalpicola protaetiae</name>
    <dbReference type="NCBI Taxonomy" id="2419771"/>
    <lineage>
        <taxon>Bacteria</taxon>
        <taxon>Bacillati</taxon>
        <taxon>Actinomycetota</taxon>
        <taxon>Actinomycetes</taxon>
        <taxon>Micrococcales</taxon>
        <taxon>Microbacteriaceae</taxon>
        <taxon>Gryllotalpicola</taxon>
    </lineage>
</organism>
<dbReference type="InterPro" id="IPR012340">
    <property type="entry name" value="NA-bd_OB-fold"/>
</dbReference>
<protein>
    <submittedName>
        <fullName evidence="3">Zn-ribbon domain-containing OB-fold protein</fullName>
    </submittedName>
</protein>
<dbReference type="KEGG" id="gry:D7I44_06110"/>
<feature type="domain" description="ChsH2 rubredoxin-like zinc ribbon" evidence="2">
    <location>
        <begin position="20"/>
        <end position="56"/>
    </location>
</feature>
<dbReference type="Proteomes" id="UP000275069">
    <property type="component" value="Chromosome"/>
</dbReference>
<dbReference type="Pfam" id="PF01796">
    <property type="entry name" value="OB_ChsH2_C"/>
    <property type="match status" value="1"/>
</dbReference>
<dbReference type="Gene3D" id="6.10.30.10">
    <property type="match status" value="1"/>
</dbReference>
<dbReference type="Pfam" id="PF12172">
    <property type="entry name" value="zf-ChsH2"/>
    <property type="match status" value="1"/>
</dbReference>
<keyword evidence="4" id="KW-1185">Reference proteome</keyword>
<reference evidence="3 4" key="1">
    <citation type="submission" date="2018-09" db="EMBL/GenBank/DDBJ databases">
        <title>Genome sequencing of strain 2DFW10M-5.</title>
        <authorList>
            <person name="Heo J."/>
            <person name="Kim S.-J."/>
            <person name="Kwon S.-W."/>
        </authorList>
    </citation>
    <scope>NUCLEOTIDE SEQUENCE [LARGE SCALE GENOMIC DNA]</scope>
    <source>
        <strain evidence="3 4">2DFW10M-5</strain>
    </source>
</reference>
<dbReference type="AlphaFoldDB" id="A0A387BLB1"/>
<gene>
    <name evidence="3" type="ORF">D7I44_06110</name>
</gene>
<dbReference type="PANTHER" id="PTHR34075">
    <property type="entry name" value="BLR3430 PROTEIN"/>
    <property type="match status" value="1"/>
</dbReference>
<dbReference type="RefSeq" id="WP_120788674.1">
    <property type="nucleotide sequence ID" value="NZ_CP032624.1"/>
</dbReference>
<sequence length="135" mass="14449">MSGQLPAPTPDISPEAAPFWEGTARGELRLQRCGQCGTVVWYPRGLCPSCSSSGLEWFTATGSGRIYSFSVNRRGDGAFREASPFVLAYVELDEGPRVLTNIVGVDPDAVEIDLPVRAVFADTGAGTALLRFRPA</sequence>
<accession>A0A387BLB1</accession>
<evidence type="ECO:0000313" key="3">
    <source>
        <dbReference type="EMBL" id="AYG03142.1"/>
    </source>
</evidence>
<dbReference type="EMBL" id="CP032624">
    <property type="protein sequence ID" value="AYG03142.1"/>
    <property type="molecule type" value="Genomic_DNA"/>
</dbReference>
<proteinExistence type="predicted"/>
<evidence type="ECO:0000259" key="1">
    <source>
        <dbReference type="Pfam" id="PF01796"/>
    </source>
</evidence>
<evidence type="ECO:0000259" key="2">
    <source>
        <dbReference type="Pfam" id="PF12172"/>
    </source>
</evidence>
<name>A0A387BLB1_9MICO</name>
<dbReference type="OrthoDB" id="7470921at2"/>
<dbReference type="SUPFAM" id="SSF50249">
    <property type="entry name" value="Nucleic acid-binding proteins"/>
    <property type="match status" value="1"/>
</dbReference>
<evidence type="ECO:0000313" key="4">
    <source>
        <dbReference type="Proteomes" id="UP000275069"/>
    </source>
</evidence>
<dbReference type="InterPro" id="IPR022002">
    <property type="entry name" value="ChsH2_Znr"/>
</dbReference>
<feature type="domain" description="ChsH2 C-terminal OB-fold" evidence="1">
    <location>
        <begin position="57"/>
        <end position="120"/>
    </location>
</feature>
<dbReference type="InterPro" id="IPR002878">
    <property type="entry name" value="ChsH2_C"/>
</dbReference>
<dbReference type="InterPro" id="IPR052513">
    <property type="entry name" value="Thioester_dehydratase-like"/>
</dbReference>
<dbReference type="PANTHER" id="PTHR34075:SF5">
    <property type="entry name" value="BLR3430 PROTEIN"/>
    <property type="match status" value="1"/>
</dbReference>